<keyword evidence="2" id="KW-1185">Reference proteome</keyword>
<evidence type="ECO:0000313" key="1">
    <source>
        <dbReference type="EMBL" id="MEJ8816124.1"/>
    </source>
</evidence>
<dbReference type="Proteomes" id="UP001365846">
    <property type="component" value="Unassembled WGS sequence"/>
</dbReference>
<gene>
    <name evidence="1" type="ORF">WKW77_34090</name>
</gene>
<protein>
    <recommendedName>
        <fullName evidence="3">Phosphoadenosine phosphosulfate reductase family protein</fullName>
    </recommendedName>
</protein>
<evidence type="ECO:0008006" key="3">
    <source>
        <dbReference type="Google" id="ProtNLM"/>
    </source>
</evidence>
<evidence type="ECO:0000313" key="2">
    <source>
        <dbReference type="Proteomes" id="UP001365846"/>
    </source>
</evidence>
<comment type="caution">
    <text evidence="1">The sequence shown here is derived from an EMBL/GenBank/DDBJ whole genome shotgun (WGS) entry which is preliminary data.</text>
</comment>
<reference evidence="1 2" key="1">
    <citation type="submission" date="2024-03" db="EMBL/GenBank/DDBJ databases">
        <title>Novel species of the genus Variovorax.</title>
        <authorList>
            <person name="Liu Q."/>
            <person name="Xin Y.-H."/>
        </authorList>
    </citation>
    <scope>NUCLEOTIDE SEQUENCE [LARGE SCALE GENOMIC DNA]</scope>
    <source>
        <strain evidence="1 2">KACC 18899</strain>
    </source>
</reference>
<accession>A0ABU8VT57</accession>
<sequence length="294" mass="32903">MLRAWGWPPIETCRKFTQPGTPYDDLQGNCLANETLPSLAFGLKSCSIKWKQQPQDKHLMGVVRGPNAKSAHPLWRHAVSRGERIVKLIGYDCGRADLRRSRAAAGVGASACGPFDYAYPLQVIGWHRADCMRAIEEVLGPDLVPVKSACFFCPASKEWELYWLAGHHPHLFEDTLHLERRALTGRHSRFDAVDFGATWEDMVRDAPSFPSTKTTVGLGRNFAWNHWARLKGVVNEDFKVRPDQRQRFIWLAEVEQARHGADNALDRRALAGLRCTRAVVAGRAEAPAPLEGAS</sequence>
<proteinExistence type="predicted"/>
<dbReference type="RefSeq" id="WP_340361318.1">
    <property type="nucleotide sequence ID" value="NZ_JBBKZU010000031.1"/>
</dbReference>
<dbReference type="EMBL" id="JBBKZU010000031">
    <property type="protein sequence ID" value="MEJ8816124.1"/>
    <property type="molecule type" value="Genomic_DNA"/>
</dbReference>
<organism evidence="1 2">
    <name type="scientific">Variovorax ureilyticus</name>
    <dbReference type="NCBI Taxonomy" id="1836198"/>
    <lineage>
        <taxon>Bacteria</taxon>
        <taxon>Pseudomonadati</taxon>
        <taxon>Pseudomonadota</taxon>
        <taxon>Betaproteobacteria</taxon>
        <taxon>Burkholderiales</taxon>
        <taxon>Comamonadaceae</taxon>
        <taxon>Variovorax</taxon>
    </lineage>
</organism>
<name>A0ABU8VT57_9BURK</name>